<sequence length="125" mass="15093">MVILLLFWIFSLKSMFSSWVYLIFLIIMVSGILLMLFYLSMLMSGLFKLKGKYLVFMVMFLFPNFYFFKNYFFSEMSLNMLELNFNNLSLILFSLMIFLLLLMLISVFSINTKFYRQIKFLKSEI</sequence>
<dbReference type="AlphaFoldDB" id="A1Z396"/>
<gene>
    <name evidence="2" type="primary">ND6</name>
</gene>
<keyword evidence="1" id="KW-1133">Transmembrane helix</keyword>
<protein>
    <submittedName>
        <fullName evidence="2">NADH dehydrogenase subunit 6</fullName>
    </submittedName>
</protein>
<evidence type="ECO:0000313" key="2">
    <source>
        <dbReference type="EMBL" id="ABL73779.1"/>
    </source>
</evidence>
<feature type="transmembrane region" description="Helical" evidence="1">
    <location>
        <begin position="20"/>
        <end position="39"/>
    </location>
</feature>
<organism evidence="2">
    <name type="scientific">Romanomermis nielseni</name>
    <dbReference type="NCBI Taxonomy" id="416167"/>
    <lineage>
        <taxon>Eukaryota</taxon>
        <taxon>Metazoa</taxon>
        <taxon>Ecdysozoa</taxon>
        <taxon>Nematoda</taxon>
        <taxon>Enoplea</taxon>
        <taxon>Dorylaimia</taxon>
        <taxon>Mermithida</taxon>
        <taxon>Mermithoidea</taxon>
        <taxon>Mermithidae</taxon>
        <taxon>Romanomermis</taxon>
    </lineage>
</organism>
<reference evidence="2" key="1">
    <citation type="submission" date="2006-12" db="EMBL/GenBank/DDBJ databases">
        <authorList>
            <person name="Wu Z.K."/>
            <person name="Hyman B.C."/>
        </authorList>
    </citation>
    <scope>NUCLEOTIDE SEQUENCE</scope>
</reference>
<name>A1Z396_9BILA</name>
<proteinExistence type="predicted"/>
<dbReference type="GeneID" id="4602242"/>
<dbReference type="EMBL" id="EF175763">
    <property type="protein sequence ID" value="ABL73779.1"/>
    <property type="molecule type" value="Genomic_DNA"/>
</dbReference>
<geneLocation type="mitochondrion" evidence="2"/>
<keyword evidence="1" id="KW-0812">Transmembrane</keyword>
<feature type="transmembrane region" description="Helical" evidence="1">
    <location>
        <begin position="88"/>
        <end position="110"/>
    </location>
</feature>
<keyword evidence="1" id="KW-0472">Membrane</keyword>
<feature type="transmembrane region" description="Helical" evidence="1">
    <location>
        <begin position="51"/>
        <end position="68"/>
    </location>
</feature>
<accession>A1Z396</accession>
<dbReference type="CTD" id="4541"/>
<keyword evidence="2" id="KW-0496">Mitochondrion</keyword>
<evidence type="ECO:0000256" key="1">
    <source>
        <dbReference type="SAM" id="Phobius"/>
    </source>
</evidence>
<dbReference type="RefSeq" id="YP_918960.1">
    <property type="nucleotide sequence ID" value="NC_008692.1"/>
</dbReference>